<sequence length="117" mass="13553">STKCATYCMIWTQNDRRATLSGGCAISTGYLAGYPTHEVVYQALVSKCRDDLFMRVFQMLERGLVCRPSSQWLILLRQRRSGRRHYLLINSRMLNLRLGITVSAVLTRSWTRQIIRP</sequence>
<dbReference type="EMBL" id="HACM01010859">
    <property type="protein sequence ID" value="CRZ11301.1"/>
    <property type="molecule type" value="Transcribed_RNA"/>
</dbReference>
<proteinExistence type="predicted"/>
<dbReference type="AlphaFoldDB" id="A0A0H5RC28"/>
<protein>
    <submittedName>
        <fullName evidence="1">Uncharacterized protein</fullName>
    </submittedName>
</protein>
<feature type="non-terminal residue" evidence="1">
    <location>
        <position position="1"/>
    </location>
</feature>
<evidence type="ECO:0000313" key="1">
    <source>
        <dbReference type="EMBL" id="CRZ11301.1"/>
    </source>
</evidence>
<organism evidence="1">
    <name type="scientific">Spongospora subterranea</name>
    <dbReference type="NCBI Taxonomy" id="70186"/>
    <lineage>
        <taxon>Eukaryota</taxon>
        <taxon>Sar</taxon>
        <taxon>Rhizaria</taxon>
        <taxon>Endomyxa</taxon>
        <taxon>Phytomyxea</taxon>
        <taxon>Plasmodiophorida</taxon>
        <taxon>Plasmodiophoridae</taxon>
        <taxon>Spongospora</taxon>
    </lineage>
</organism>
<reference evidence="1" key="1">
    <citation type="submission" date="2015-04" db="EMBL/GenBank/DDBJ databases">
        <title>The genome sequence of the plant pathogenic Rhizarian Plasmodiophora brassicae reveals insights in its biotrophic life cycle and the origin of chitin synthesis.</title>
        <authorList>
            <person name="Schwelm A."/>
            <person name="Fogelqvist J."/>
            <person name="Knaust A."/>
            <person name="Julke S."/>
            <person name="Lilja T."/>
            <person name="Dhandapani V."/>
            <person name="Bonilla-Rosso G."/>
            <person name="Karlsson M."/>
            <person name="Shevchenko A."/>
            <person name="Choi S.R."/>
            <person name="Kim H.G."/>
            <person name="Park J.Y."/>
            <person name="Lim Y.P."/>
            <person name="Ludwig-Muller J."/>
            <person name="Dixelius C."/>
        </authorList>
    </citation>
    <scope>NUCLEOTIDE SEQUENCE</scope>
    <source>
        <tissue evidence="1">Potato root galls</tissue>
    </source>
</reference>
<accession>A0A0H5RC28</accession>
<name>A0A0H5RC28_9EUKA</name>